<keyword evidence="2" id="KW-0560">Oxidoreductase</keyword>
<dbReference type="InterPro" id="IPR036291">
    <property type="entry name" value="NAD(P)-bd_dom_sf"/>
</dbReference>
<evidence type="ECO:0000256" key="1">
    <source>
        <dbReference type="ARBA" id="ARBA00006484"/>
    </source>
</evidence>
<dbReference type="AlphaFoldDB" id="A0A6J4QT33"/>
<organism evidence="3">
    <name type="scientific">uncultured Rubrobacteraceae bacterium</name>
    <dbReference type="NCBI Taxonomy" id="349277"/>
    <lineage>
        <taxon>Bacteria</taxon>
        <taxon>Bacillati</taxon>
        <taxon>Actinomycetota</taxon>
        <taxon>Rubrobacteria</taxon>
        <taxon>Rubrobacterales</taxon>
        <taxon>Rubrobacteraceae</taxon>
        <taxon>environmental samples</taxon>
    </lineage>
</organism>
<evidence type="ECO:0000256" key="2">
    <source>
        <dbReference type="ARBA" id="ARBA00023002"/>
    </source>
</evidence>
<comment type="similarity">
    <text evidence="1">Belongs to the short-chain dehydrogenases/reductases (SDR) family.</text>
</comment>
<dbReference type="InterPro" id="IPR002347">
    <property type="entry name" value="SDR_fam"/>
</dbReference>
<protein>
    <submittedName>
        <fullName evidence="3">Uncharacterized protein</fullName>
    </submittedName>
</protein>
<dbReference type="Pfam" id="PF00106">
    <property type="entry name" value="adh_short"/>
    <property type="match status" value="1"/>
</dbReference>
<name>A0A6J4QT33_9ACTN</name>
<proteinExistence type="inferred from homology"/>
<dbReference type="PANTHER" id="PTHR24320:SF148">
    <property type="entry name" value="NAD(P)-BINDING ROSSMANN-FOLD SUPERFAMILY PROTEIN"/>
    <property type="match status" value="1"/>
</dbReference>
<dbReference type="PROSITE" id="PS00061">
    <property type="entry name" value="ADH_SHORT"/>
    <property type="match status" value="1"/>
</dbReference>
<evidence type="ECO:0000313" key="3">
    <source>
        <dbReference type="EMBL" id="CAA9454127.1"/>
    </source>
</evidence>
<gene>
    <name evidence="3" type="ORF">AVDCRST_MAG02-1312</name>
</gene>
<reference evidence="3" key="1">
    <citation type="submission" date="2020-02" db="EMBL/GenBank/DDBJ databases">
        <authorList>
            <person name="Meier V. D."/>
        </authorList>
    </citation>
    <scope>NUCLEOTIDE SEQUENCE</scope>
    <source>
        <strain evidence="3">AVDCRST_MAG02</strain>
    </source>
</reference>
<dbReference type="GO" id="GO:0016491">
    <property type="term" value="F:oxidoreductase activity"/>
    <property type="evidence" value="ECO:0007669"/>
    <property type="project" value="UniProtKB-KW"/>
</dbReference>
<dbReference type="SUPFAM" id="SSF51735">
    <property type="entry name" value="NAD(P)-binding Rossmann-fold domains"/>
    <property type="match status" value="1"/>
</dbReference>
<dbReference type="InterPro" id="IPR020904">
    <property type="entry name" value="Sc_DH/Rdtase_CS"/>
</dbReference>
<sequence>MRTTTTDAGTVLVTGPTGGLGRALTLELAGRPGPERPDLLLVGRPGERLTEVAAAARVAGATVHKIPCDLSQLADVRAAAATVQDLLATGAVRPLRALVAVAGLTVNDTRAASADGYETTFAVNYLAHAQLIGDLLGSFEEPARIVLIGSDTYNASRALQMMGVPAADWRDPADLARPAPAERSSGARATGAAYSNSKLAILYYAHELQRRLGDGIGVAVFEPGFMPGTGLTREQGPVVRAMLRAMARLPGMASPSRSAPALASITLDDRWARLRDGTYVVIDKDTEVAPFARDRDRELRLWEATEELLEKVPR</sequence>
<dbReference type="EMBL" id="CADCVH010000043">
    <property type="protein sequence ID" value="CAA9454127.1"/>
    <property type="molecule type" value="Genomic_DNA"/>
</dbReference>
<dbReference type="PANTHER" id="PTHR24320">
    <property type="entry name" value="RETINOL DEHYDROGENASE"/>
    <property type="match status" value="1"/>
</dbReference>
<accession>A0A6J4QT33</accession>
<dbReference type="Gene3D" id="3.40.50.720">
    <property type="entry name" value="NAD(P)-binding Rossmann-like Domain"/>
    <property type="match status" value="1"/>
</dbReference>